<evidence type="ECO:0000256" key="5">
    <source>
        <dbReference type="ARBA" id="ARBA00023128"/>
    </source>
</evidence>
<dbReference type="InterPro" id="IPR021757">
    <property type="entry name" value="Ribosomal_mL46_N"/>
</dbReference>
<keyword evidence="5" id="KW-0496">Mitochondrion</keyword>
<dbReference type="AlphaFoldDB" id="A0A066WFL2"/>
<feature type="region of interest" description="Disordered" evidence="8">
    <location>
        <begin position="18"/>
        <end position="80"/>
    </location>
</feature>
<keyword evidence="6" id="KW-0687">Ribonucleoprotein</keyword>
<dbReference type="HOGENOM" id="CLU_040204_0_0_1"/>
<dbReference type="GO" id="GO:0003735">
    <property type="term" value="F:structural constituent of ribosome"/>
    <property type="evidence" value="ECO:0007669"/>
    <property type="project" value="InterPro"/>
</dbReference>
<dbReference type="GO" id="GO:0005762">
    <property type="term" value="C:mitochondrial large ribosomal subunit"/>
    <property type="evidence" value="ECO:0007669"/>
    <property type="project" value="TreeGrafter"/>
</dbReference>
<feature type="compositionally biased region" description="Basic and acidic residues" evidence="8">
    <location>
        <begin position="160"/>
        <end position="175"/>
    </location>
</feature>
<comment type="caution">
    <text evidence="10">The sequence shown here is derived from an EMBL/GenBank/DDBJ whole genome shotgun (WGS) entry which is preliminary data.</text>
</comment>
<comment type="subcellular location">
    <subcellularLocation>
        <location evidence="1">Mitochondrion</location>
    </subcellularLocation>
</comment>
<feature type="region of interest" description="Disordered" evidence="8">
    <location>
        <begin position="142"/>
        <end position="184"/>
    </location>
</feature>
<evidence type="ECO:0000259" key="9">
    <source>
        <dbReference type="Pfam" id="PF11788"/>
    </source>
</evidence>
<reference evidence="10 11" key="1">
    <citation type="submission" date="2014-05" db="EMBL/GenBank/DDBJ databases">
        <title>Draft genome sequence of a rare smut relative, Tilletiaria anomala UBC 951.</title>
        <authorList>
            <consortium name="DOE Joint Genome Institute"/>
            <person name="Toome M."/>
            <person name="Kuo A."/>
            <person name="Henrissat B."/>
            <person name="Lipzen A."/>
            <person name="Tritt A."/>
            <person name="Yoshinaga Y."/>
            <person name="Zane M."/>
            <person name="Barry K."/>
            <person name="Grigoriev I.V."/>
            <person name="Spatafora J.W."/>
            <person name="Aimea M.C."/>
        </authorList>
    </citation>
    <scope>NUCLEOTIDE SEQUENCE [LARGE SCALE GENOMIC DNA]</scope>
    <source>
        <strain evidence="10 11">UBC 951</strain>
    </source>
</reference>
<evidence type="ECO:0000313" key="10">
    <source>
        <dbReference type="EMBL" id="KDN52586.1"/>
    </source>
</evidence>
<evidence type="ECO:0000256" key="1">
    <source>
        <dbReference type="ARBA" id="ARBA00004173"/>
    </source>
</evidence>
<feature type="compositionally biased region" description="Low complexity" evidence="8">
    <location>
        <begin position="50"/>
        <end position="65"/>
    </location>
</feature>
<keyword evidence="3" id="KW-0809">Transit peptide</keyword>
<dbReference type="STRING" id="1037660.A0A066WFL2"/>
<keyword evidence="11" id="KW-1185">Reference proteome</keyword>
<proteinExistence type="inferred from homology"/>
<evidence type="ECO:0000256" key="6">
    <source>
        <dbReference type="ARBA" id="ARBA00023274"/>
    </source>
</evidence>
<dbReference type="Gene3D" id="3.90.79.10">
    <property type="entry name" value="Nucleoside Triphosphate Pyrophosphohydrolase"/>
    <property type="match status" value="1"/>
</dbReference>
<feature type="compositionally biased region" description="Polar residues" evidence="8">
    <location>
        <begin position="67"/>
        <end position="79"/>
    </location>
</feature>
<dbReference type="InParanoid" id="A0A066WFL2"/>
<evidence type="ECO:0000256" key="3">
    <source>
        <dbReference type="ARBA" id="ARBA00022946"/>
    </source>
</evidence>
<evidence type="ECO:0000256" key="4">
    <source>
        <dbReference type="ARBA" id="ARBA00022980"/>
    </source>
</evidence>
<evidence type="ECO:0000256" key="7">
    <source>
        <dbReference type="ARBA" id="ARBA00035190"/>
    </source>
</evidence>
<name>A0A066WFL2_TILAU</name>
<dbReference type="Pfam" id="PF11788">
    <property type="entry name" value="MRP-L46"/>
    <property type="match status" value="1"/>
</dbReference>
<dbReference type="InterPro" id="IPR033650">
    <property type="entry name" value="Ribosomal_mL46_NUDIX"/>
</dbReference>
<feature type="compositionally biased region" description="Low complexity" evidence="8">
    <location>
        <begin position="18"/>
        <end position="36"/>
    </location>
</feature>
<evidence type="ECO:0000256" key="2">
    <source>
        <dbReference type="ARBA" id="ARBA00009070"/>
    </source>
</evidence>
<keyword evidence="4" id="KW-0689">Ribosomal protein</keyword>
<gene>
    <name evidence="10" type="ORF">K437DRAFT_253990</name>
</gene>
<dbReference type="EMBL" id="JMSN01000008">
    <property type="protein sequence ID" value="KDN52586.1"/>
    <property type="molecule type" value="Genomic_DNA"/>
</dbReference>
<evidence type="ECO:0000313" key="11">
    <source>
        <dbReference type="Proteomes" id="UP000027361"/>
    </source>
</evidence>
<protein>
    <recommendedName>
        <fullName evidence="7">Large ribosomal subunit protein mL46</fullName>
    </recommendedName>
</protein>
<dbReference type="PANTHER" id="PTHR13124:SF12">
    <property type="entry name" value="LARGE RIBOSOMAL SUBUNIT PROTEIN ML46"/>
    <property type="match status" value="1"/>
</dbReference>
<dbReference type="PANTHER" id="PTHR13124">
    <property type="entry name" value="39S RIBOSOMAL PROTEIN L46, MITOCHONDRIAL PRECURSOR-RELATED"/>
    <property type="match status" value="1"/>
</dbReference>
<comment type="similarity">
    <text evidence="2">Belongs to the mitochondrion-specific ribosomal protein mL46 family.</text>
</comment>
<feature type="domain" description="Large ribosomal subunit protein mL46 N-terminal" evidence="9">
    <location>
        <begin position="85"/>
        <end position="215"/>
    </location>
</feature>
<feature type="region of interest" description="Disordered" evidence="8">
    <location>
        <begin position="246"/>
        <end position="274"/>
    </location>
</feature>
<accession>A0A066WFL2</accession>
<dbReference type="InterPro" id="IPR040008">
    <property type="entry name" value="Ribosomal_mL46"/>
</dbReference>
<dbReference type="OrthoDB" id="414075at2759"/>
<dbReference type="CDD" id="cd04661">
    <property type="entry name" value="NUDIX_MRP_L46"/>
    <property type="match status" value="1"/>
</dbReference>
<dbReference type="OMA" id="HPFENAF"/>
<organism evidence="10 11">
    <name type="scientific">Tilletiaria anomala (strain ATCC 24038 / CBS 436.72 / UBC 951)</name>
    <dbReference type="NCBI Taxonomy" id="1037660"/>
    <lineage>
        <taxon>Eukaryota</taxon>
        <taxon>Fungi</taxon>
        <taxon>Dikarya</taxon>
        <taxon>Basidiomycota</taxon>
        <taxon>Ustilaginomycotina</taxon>
        <taxon>Exobasidiomycetes</taxon>
        <taxon>Georgefischeriales</taxon>
        <taxon>Tilletiariaceae</taxon>
        <taxon>Tilletiaria</taxon>
    </lineage>
</organism>
<dbReference type="GeneID" id="25263732"/>
<dbReference type="Proteomes" id="UP000027361">
    <property type="component" value="Unassembled WGS sequence"/>
</dbReference>
<sequence length="361" mass="39302">MTVRQTSSALCSCMLRAGNSSSGGRTARARSQAQRALLHSSRVDRLEQVSSGSSESAPISPSKHSTASEQHSTEATPGSQAVEPRIFASLLLSRPPFLTRTPTSFESAIFDYNAKLHRLLAQPFPKDFYFKKGSAAEGKFDELEAERQRTSSFPSSHSSETAKDTAGKGKEKRQEAAASSVARTDAADEVVYGASAENAPDKELYAVLPRRTAADEANDVKSLERQGERTLYLVVKAAGQKGWRFPADEVDRSASPAEADSEQGGADPKDSLHHAAPRAVRKLLGNEMDIWMVTNAPVGLLKNGDREKTYFLPAHILAGNAEQDKNVDFGWLTKEEIEEGLVEGSEEDKSYWKTVGKLLTR</sequence>
<dbReference type="RefSeq" id="XP_013245425.1">
    <property type="nucleotide sequence ID" value="XM_013389971.1"/>
</dbReference>
<evidence type="ECO:0000256" key="8">
    <source>
        <dbReference type="SAM" id="MobiDB-lite"/>
    </source>
</evidence>
<dbReference type="FunCoup" id="A0A066WFL2">
    <property type="interactions" value="53"/>
</dbReference>